<dbReference type="SUPFAM" id="SSF54211">
    <property type="entry name" value="Ribosomal protein S5 domain 2-like"/>
    <property type="match status" value="1"/>
</dbReference>
<dbReference type="InterPro" id="IPR020539">
    <property type="entry name" value="RNase_P_CS"/>
</dbReference>
<dbReference type="GO" id="GO:0042781">
    <property type="term" value="F:3'-tRNA processing endoribonuclease activity"/>
    <property type="evidence" value="ECO:0007669"/>
    <property type="project" value="TreeGrafter"/>
</dbReference>
<protein>
    <recommendedName>
        <fullName evidence="7 8">Ribonuclease P protein component</fullName>
        <shortName evidence="7">RNase P protein</shortName>
        <shortName evidence="7">RNaseP protein</shortName>
        <ecNumber evidence="7 8">3.1.26.5</ecNumber>
    </recommendedName>
    <alternativeName>
        <fullName evidence="7">Protein C5</fullName>
    </alternativeName>
</protein>
<dbReference type="Pfam" id="PF00825">
    <property type="entry name" value="Ribonuclease_P"/>
    <property type="match status" value="1"/>
</dbReference>
<dbReference type="PANTHER" id="PTHR33992:SF1">
    <property type="entry name" value="RIBONUCLEASE P PROTEIN COMPONENT"/>
    <property type="match status" value="1"/>
</dbReference>
<dbReference type="EMBL" id="CP017015">
    <property type="protein sequence ID" value="AOG61105.1"/>
    <property type="molecule type" value="Genomic_DNA"/>
</dbReference>
<keyword evidence="3 7" id="KW-0540">Nuclease</keyword>
<evidence type="ECO:0000256" key="6">
    <source>
        <dbReference type="ARBA" id="ARBA00022884"/>
    </source>
</evidence>
<name>A0A1B3SME6_9MOLU</name>
<dbReference type="KEGG" id="shj:SHELI_v1c11580"/>
<dbReference type="PATRIC" id="fig|216938.3.peg.1177"/>
<dbReference type="GO" id="GO:0001682">
    <property type="term" value="P:tRNA 5'-leader removal"/>
    <property type="evidence" value="ECO:0007669"/>
    <property type="project" value="UniProtKB-UniRule"/>
</dbReference>
<dbReference type="Gene3D" id="3.30.230.10">
    <property type="match status" value="1"/>
</dbReference>
<keyword evidence="4 7" id="KW-0255">Endonuclease</keyword>
<dbReference type="NCBIfam" id="TIGR00188">
    <property type="entry name" value="rnpA"/>
    <property type="match status" value="1"/>
</dbReference>
<dbReference type="OrthoDB" id="9810867at2"/>
<reference evidence="9 10" key="1">
    <citation type="submission" date="2016-08" db="EMBL/GenBank/DDBJ databases">
        <title>Complete genome sequence of Spiroplasma helicoides TABS-2 (DSM 22551).</title>
        <authorList>
            <person name="Shen W.-Y."/>
            <person name="Lo W.-S."/>
            <person name="Lai Y.-C."/>
            <person name="Kuo C.-H."/>
        </authorList>
    </citation>
    <scope>NUCLEOTIDE SEQUENCE [LARGE SCALE GENOMIC DNA]</scope>
    <source>
        <strain evidence="9 10">TABS-2</strain>
    </source>
</reference>
<gene>
    <name evidence="7 9" type="primary">rnpA</name>
    <name evidence="9" type="ORF">SHELI_v1c11580</name>
</gene>
<accession>A0A1B3SME6</accession>
<dbReference type="RefSeq" id="WP_069117573.1">
    <property type="nucleotide sequence ID" value="NZ_CP017015.1"/>
</dbReference>
<keyword evidence="5 7" id="KW-0378">Hydrolase</keyword>
<evidence type="ECO:0000256" key="4">
    <source>
        <dbReference type="ARBA" id="ARBA00022759"/>
    </source>
</evidence>
<evidence type="ECO:0000256" key="7">
    <source>
        <dbReference type="HAMAP-Rule" id="MF_00227"/>
    </source>
</evidence>
<dbReference type="HAMAP" id="MF_00227">
    <property type="entry name" value="RNase_P"/>
    <property type="match status" value="1"/>
</dbReference>
<dbReference type="STRING" id="216938.SHELI_v1c11580"/>
<dbReference type="PROSITE" id="PS00648">
    <property type="entry name" value="RIBONUCLEASE_P"/>
    <property type="match status" value="1"/>
</dbReference>
<dbReference type="GO" id="GO:0000049">
    <property type="term" value="F:tRNA binding"/>
    <property type="evidence" value="ECO:0007669"/>
    <property type="project" value="UniProtKB-UniRule"/>
</dbReference>
<evidence type="ECO:0000256" key="1">
    <source>
        <dbReference type="ARBA" id="ARBA00002663"/>
    </source>
</evidence>
<comment type="subunit">
    <text evidence="7">Consists of a catalytic RNA component (M1 or rnpB) and a protein subunit.</text>
</comment>
<evidence type="ECO:0000256" key="2">
    <source>
        <dbReference type="ARBA" id="ARBA00022694"/>
    </source>
</evidence>
<organism evidence="9 10">
    <name type="scientific">Spiroplasma helicoides</name>
    <dbReference type="NCBI Taxonomy" id="216938"/>
    <lineage>
        <taxon>Bacteria</taxon>
        <taxon>Bacillati</taxon>
        <taxon>Mycoplasmatota</taxon>
        <taxon>Mollicutes</taxon>
        <taxon>Entomoplasmatales</taxon>
        <taxon>Spiroplasmataceae</taxon>
        <taxon>Spiroplasma</taxon>
    </lineage>
</organism>
<sequence>MKNENIIKKNHHFQKIICKKTFIKSRSFVVYLILNESNQFKYGISVGKKLGNAVIRNKVKRQIRNMIYELLPGLKSKKSHIVIMARNQFLNKDYSYNFNELSELLKTIK</sequence>
<proteinExistence type="inferred from homology"/>
<comment type="catalytic activity">
    <reaction evidence="7">
        <text>Endonucleolytic cleavage of RNA, removing 5'-extranucleotides from tRNA precursor.</text>
        <dbReference type="EC" id="3.1.26.5"/>
    </reaction>
</comment>
<evidence type="ECO:0000313" key="10">
    <source>
        <dbReference type="Proteomes" id="UP000094378"/>
    </source>
</evidence>
<dbReference type="AlphaFoldDB" id="A0A1B3SME6"/>
<keyword evidence="6 7" id="KW-0694">RNA-binding</keyword>
<dbReference type="InterPro" id="IPR020568">
    <property type="entry name" value="Ribosomal_Su5_D2-typ_SF"/>
</dbReference>
<evidence type="ECO:0000313" key="9">
    <source>
        <dbReference type="EMBL" id="AOG61105.1"/>
    </source>
</evidence>
<evidence type="ECO:0000256" key="3">
    <source>
        <dbReference type="ARBA" id="ARBA00022722"/>
    </source>
</evidence>
<dbReference type="EC" id="3.1.26.5" evidence="7 8"/>
<keyword evidence="2 7" id="KW-0819">tRNA processing</keyword>
<dbReference type="GO" id="GO:0030677">
    <property type="term" value="C:ribonuclease P complex"/>
    <property type="evidence" value="ECO:0007669"/>
    <property type="project" value="TreeGrafter"/>
</dbReference>
<dbReference type="Proteomes" id="UP000094378">
    <property type="component" value="Chromosome"/>
</dbReference>
<evidence type="ECO:0000256" key="5">
    <source>
        <dbReference type="ARBA" id="ARBA00022801"/>
    </source>
</evidence>
<keyword evidence="10" id="KW-1185">Reference proteome</keyword>
<dbReference type="InterPro" id="IPR014721">
    <property type="entry name" value="Ribsml_uS5_D2-typ_fold_subgr"/>
</dbReference>
<dbReference type="PANTHER" id="PTHR33992">
    <property type="entry name" value="RIBONUCLEASE P PROTEIN COMPONENT"/>
    <property type="match status" value="1"/>
</dbReference>
<dbReference type="InterPro" id="IPR000100">
    <property type="entry name" value="RNase_P"/>
</dbReference>
<comment type="similarity">
    <text evidence="7">Belongs to the RnpA family.</text>
</comment>
<evidence type="ECO:0000256" key="8">
    <source>
        <dbReference type="NCBIfam" id="TIGR00188"/>
    </source>
</evidence>
<comment type="function">
    <text evidence="1 7">RNaseP catalyzes the removal of the 5'-leader sequence from pre-tRNA to produce the mature 5'-terminus. It can also cleave other RNA substrates such as 4.5S RNA. The protein component plays an auxiliary but essential role in vivo by binding to the 5'-leader sequence and broadening the substrate specificity of the ribozyme.</text>
</comment>
<dbReference type="GO" id="GO:0004526">
    <property type="term" value="F:ribonuclease P activity"/>
    <property type="evidence" value="ECO:0007669"/>
    <property type="project" value="UniProtKB-UniRule"/>
</dbReference>